<dbReference type="EC" id="3.6.1.27" evidence="3"/>
<evidence type="ECO:0000259" key="2">
    <source>
        <dbReference type="SMART" id="SM00014"/>
    </source>
</evidence>
<reference evidence="4 5" key="1">
    <citation type="submission" date="2019-12" db="EMBL/GenBank/DDBJ databases">
        <title>Genomic-based taxomic classification of the family Erythrobacteraceae.</title>
        <authorList>
            <person name="Xu L."/>
        </authorList>
    </citation>
    <scope>NUCLEOTIDE SEQUENCE [LARGE SCALE GENOMIC DNA]</scope>
    <source>
        <strain evidence="4 5">JCM 10282</strain>
    </source>
</reference>
<dbReference type="CDD" id="cd03392">
    <property type="entry name" value="PAP2_like_2"/>
    <property type="match status" value="1"/>
</dbReference>
<gene>
    <name evidence="3" type="ORF">FHS52_002876</name>
    <name evidence="4" type="ORF">GRI59_14845</name>
</gene>
<keyword evidence="3" id="KW-0378">Hydrolase</keyword>
<sequence length="240" mass="25601">MANFIGRLVKSHRRDSRLLIAFLICAAALFGMAKLASEVFEGDTFAIDMAIMRAVRTAGDASELVGPSWIKLALIDLTALGGAPVLTLVTVLATGSLVAMRRYSTAGFVVLSVSCGAVLSFIIKGIFVRPRPEIVPHLVEATSTSFPSGHAMNSAIVYLTLAVLLARSEANRQIQFYLIGAAIFLTLLVGTTRVFLGVHWPSDVLAGWVIGAAWAALCSLAAKWLQDHQAIEQPSSLHSP</sequence>
<dbReference type="Gene3D" id="1.20.144.10">
    <property type="entry name" value="Phosphatidic acid phosphatase type 2/haloperoxidase"/>
    <property type="match status" value="2"/>
</dbReference>
<feature type="domain" description="Phosphatidic acid phosphatase type 2/haloperoxidase" evidence="2">
    <location>
        <begin position="105"/>
        <end position="219"/>
    </location>
</feature>
<protein>
    <submittedName>
        <fullName evidence="4">Phosphatase PAP2 family protein</fullName>
    </submittedName>
    <submittedName>
        <fullName evidence="3">Undecaprenyl-diphosphatase</fullName>
        <ecNumber evidence="3">3.6.1.27</ecNumber>
    </submittedName>
</protein>
<feature type="transmembrane region" description="Helical" evidence="1">
    <location>
        <begin position="177"/>
        <end position="198"/>
    </location>
</feature>
<dbReference type="InterPro" id="IPR000326">
    <property type="entry name" value="PAP2/HPO"/>
</dbReference>
<evidence type="ECO:0000256" key="1">
    <source>
        <dbReference type="SAM" id="Phobius"/>
    </source>
</evidence>
<feature type="transmembrane region" description="Helical" evidence="1">
    <location>
        <begin position="77"/>
        <end position="99"/>
    </location>
</feature>
<dbReference type="PANTHER" id="PTHR14969:SF13">
    <property type="entry name" value="AT30094P"/>
    <property type="match status" value="1"/>
</dbReference>
<dbReference type="Proteomes" id="UP000548685">
    <property type="component" value="Unassembled WGS sequence"/>
</dbReference>
<dbReference type="EMBL" id="JACICE010000004">
    <property type="protein sequence ID" value="MBB3776883.1"/>
    <property type="molecule type" value="Genomic_DNA"/>
</dbReference>
<dbReference type="GO" id="GO:0050380">
    <property type="term" value="F:undecaprenyl-diphosphatase activity"/>
    <property type="evidence" value="ECO:0007669"/>
    <property type="project" value="UniProtKB-EC"/>
</dbReference>
<evidence type="ECO:0000313" key="3">
    <source>
        <dbReference type="EMBL" id="MBB3776883.1"/>
    </source>
</evidence>
<accession>A0A6I4UQ16</accession>
<evidence type="ECO:0000313" key="5">
    <source>
        <dbReference type="Proteomes" id="UP000430021"/>
    </source>
</evidence>
<comment type="caution">
    <text evidence="4">The sequence shown here is derived from an EMBL/GenBank/DDBJ whole genome shotgun (WGS) entry which is preliminary data.</text>
</comment>
<feature type="transmembrane region" description="Helical" evidence="1">
    <location>
        <begin position="147"/>
        <end position="165"/>
    </location>
</feature>
<dbReference type="OrthoDB" id="9801622at2"/>
<evidence type="ECO:0000313" key="4">
    <source>
        <dbReference type="EMBL" id="MXP39884.1"/>
    </source>
</evidence>
<keyword evidence="1" id="KW-0472">Membrane</keyword>
<organism evidence="4 5">
    <name type="scientific">Erythrobacter ramosus</name>
    <dbReference type="NCBI Taxonomy" id="35811"/>
    <lineage>
        <taxon>Bacteria</taxon>
        <taxon>Pseudomonadati</taxon>
        <taxon>Pseudomonadota</taxon>
        <taxon>Alphaproteobacteria</taxon>
        <taxon>Sphingomonadales</taxon>
        <taxon>Erythrobacteraceae</taxon>
        <taxon>Erythrobacter/Porphyrobacter group</taxon>
        <taxon>Erythrobacter</taxon>
    </lineage>
</organism>
<dbReference type="SUPFAM" id="SSF48317">
    <property type="entry name" value="Acid phosphatase/Vanadium-dependent haloperoxidase"/>
    <property type="match status" value="1"/>
</dbReference>
<keyword evidence="6" id="KW-1185">Reference proteome</keyword>
<name>A0A6I4UQ16_9SPHN</name>
<proteinExistence type="predicted"/>
<dbReference type="RefSeq" id="WP_160762016.1">
    <property type="nucleotide sequence ID" value="NZ_BAAADZ010000001.1"/>
</dbReference>
<dbReference type="AlphaFoldDB" id="A0A6I4UQ16"/>
<keyword evidence="1" id="KW-0812">Transmembrane</keyword>
<dbReference type="InterPro" id="IPR036938">
    <property type="entry name" value="PAP2/HPO_sf"/>
</dbReference>
<keyword evidence="1" id="KW-1133">Transmembrane helix</keyword>
<dbReference type="Proteomes" id="UP000430021">
    <property type="component" value="Unassembled WGS sequence"/>
</dbReference>
<feature type="transmembrane region" description="Helical" evidence="1">
    <location>
        <begin position="204"/>
        <end position="225"/>
    </location>
</feature>
<dbReference type="EMBL" id="WTYB01000004">
    <property type="protein sequence ID" value="MXP39884.1"/>
    <property type="molecule type" value="Genomic_DNA"/>
</dbReference>
<feature type="transmembrane region" description="Helical" evidence="1">
    <location>
        <begin position="106"/>
        <end position="127"/>
    </location>
</feature>
<reference evidence="3 6" key="2">
    <citation type="submission" date="2020-08" db="EMBL/GenBank/DDBJ databases">
        <title>Genomic Encyclopedia of Type Strains, Phase IV (KMG-IV): sequencing the most valuable type-strain genomes for metagenomic binning, comparative biology and taxonomic classification.</title>
        <authorList>
            <person name="Goeker M."/>
        </authorList>
    </citation>
    <scope>NUCLEOTIDE SEQUENCE [LARGE SCALE GENOMIC DNA]</scope>
    <source>
        <strain evidence="3 6">DSM 8510</strain>
    </source>
</reference>
<dbReference type="Pfam" id="PF01569">
    <property type="entry name" value="PAP2"/>
    <property type="match status" value="1"/>
</dbReference>
<dbReference type="PANTHER" id="PTHR14969">
    <property type="entry name" value="SPHINGOSINE-1-PHOSPHATE PHOSPHOHYDROLASE"/>
    <property type="match status" value="1"/>
</dbReference>
<dbReference type="SMART" id="SM00014">
    <property type="entry name" value="acidPPc"/>
    <property type="match status" value="1"/>
</dbReference>
<evidence type="ECO:0000313" key="6">
    <source>
        <dbReference type="Proteomes" id="UP000548685"/>
    </source>
</evidence>